<reference evidence="4" key="2">
    <citation type="submission" date="2021-02" db="EMBL/GenBank/DDBJ databases">
        <authorList>
            <person name="Kimball J.A."/>
            <person name="Haas M.W."/>
            <person name="Macchietto M."/>
            <person name="Kono T."/>
            <person name="Duquette J."/>
            <person name="Shao M."/>
        </authorList>
    </citation>
    <scope>NUCLEOTIDE SEQUENCE</scope>
    <source>
        <tissue evidence="4">Fresh leaf tissue</tissue>
    </source>
</reference>
<feature type="domain" description="No apical meristem-associated C-terminal" evidence="3">
    <location>
        <begin position="109"/>
        <end position="250"/>
    </location>
</feature>
<protein>
    <recommendedName>
        <fullName evidence="3">No apical meristem-associated C-terminal domain-containing protein</fullName>
    </recommendedName>
</protein>
<keyword evidence="1" id="KW-0175">Coiled coil</keyword>
<keyword evidence="5" id="KW-1185">Reference proteome</keyword>
<dbReference type="OrthoDB" id="680504at2759"/>
<dbReference type="EMBL" id="JAAALK010000284">
    <property type="protein sequence ID" value="KAG8069396.1"/>
    <property type="molecule type" value="Genomic_DNA"/>
</dbReference>
<sequence length="251" mass="29017">MLSKNTELDDVSVFSIDTQPIMSQSSGSEPSAVKKSIHAANYSQQEDIQLFDSWEIITMDPITANEQPNCQMFQGFFEQVECCHPSGIPHQEHLLEAQVIYADKDAKKKGFAFIHCWLKVRHSPKFVALQPSKKSITSNSVPIDIHDGEDDGISKSQTHDSSMPSAKRPMRRKQAKDNMRMGGEESKYEGVLEKLLMEKEKIREERWQETKKIQEHKTSIEERKVTNEDKRLMWKQEQKIIFYDLNTLDPM</sequence>
<gene>
    <name evidence="4" type="ORF">GUJ93_ZPchr0005g15166</name>
</gene>
<name>A0A8J5TA22_ZIZPA</name>
<reference evidence="4" key="1">
    <citation type="journal article" date="2021" name="bioRxiv">
        <title>Whole Genome Assembly and Annotation of Northern Wild Rice, Zizania palustris L., Supports a Whole Genome Duplication in the Zizania Genus.</title>
        <authorList>
            <person name="Haas M."/>
            <person name="Kono T."/>
            <person name="Macchietto M."/>
            <person name="Millas R."/>
            <person name="McGilp L."/>
            <person name="Shao M."/>
            <person name="Duquette J."/>
            <person name="Hirsch C.N."/>
            <person name="Kimball J."/>
        </authorList>
    </citation>
    <scope>NUCLEOTIDE SEQUENCE</scope>
    <source>
        <tissue evidence="4">Fresh leaf tissue</tissue>
    </source>
</reference>
<accession>A0A8J5TA22</accession>
<dbReference type="Pfam" id="PF14303">
    <property type="entry name" value="NAM-associated"/>
    <property type="match status" value="1"/>
</dbReference>
<feature type="compositionally biased region" description="Polar residues" evidence="2">
    <location>
        <begin position="154"/>
        <end position="164"/>
    </location>
</feature>
<evidence type="ECO:0000256" key="1">
    <source>
        <dbReference type="SAM" id="Coils"/>
    </source>
</evidence>
<evidence type="ECO:0000313" key="5">
    <source>
        <dbReference type="Proteomes" id="UP000729402"/>
    </source>
</evidence>
<dbReference type="Proteomes" id="UP000729402">
    <property type="component" value="Unassembled WGS sequence"/>
</dbReference>
<dbReference type="InterPro" id="IPR029466">
    <property type="entry name" value="NAM-associated_C"/>
</dbReference>
<dbReference type="PANTHER" id="PTHR45125:SF28">
    <property type="entry name" value="OS02G0603500 PROTEIN"/>
    <property type="match status" value="1"/>
</dbReference>
<proteinExistence type="predicted"/>
<comment type="caution">
    <text evidence="4">The sequence shown here is derived from an EMBL/GenBank/DDBJ whole genome shotgun (WGS) entry which is preliminary data.</text>
</comment>
<feature type="coiled-coil region" evidence="1">
    <location>
        <begin position="185"/>
        <end position="212"/>
    </location>
</feature>
<dbReference type="AlphaFoldDB" id="A0A8J5TA22"/>
<feature type="region of interest" description="Disordered" evidence="2">
    <location>
        <begin position="138"/>
        <end position="183"/>
    </location>
</feature>
<organism evidence="4 5">
    <name type="scientific">Zizania palustris</name>
    <name type="common">Northern wild rice</name>
    <dbReference type="NCBI Taxonomy" id="103762"/>
    <lineage>
        <taxon>Eukaryota</taxon>
        <taxon>Viridiplantae</taxon>
        <taxon>Streptophyta</taxon>
        <taxon>Embryophyta</taxon>
        <taxon>Tracheophyta</taxon>
        <taxon>Spermatophyta</taxon>
        <taxon>Magnoliopsida</taxon>
        <taxon>Liliopsida</taxon>
        <taxon>Poales</taxon>
        <taxon>Poaceae</taxon>
        <taxon>BOP clade</taxon>
        <taxon>Oryzoideae</taxon>
        <taxon>Oryzeae</taxon>
        <taxon>Zizaniinae</taxon>
        <taxon>Zizania</taxon>
    </lineage>
</organism>
<evidence type="ECO:0000313" key="4">
    <source>
        <dbReference type="EMBL" id="KAG8069396.1"/>
    </source>
</evidence>
<dbReference type="PANTHER" id="PTHR45125">
    <property type="entry name" value="F21J9.4-RELATED"/>
    <property type="match status" value="1"/>
</dbReference>
<evidence type="ECO:0000259" key="3">
    <source>
        <dbReference type="Pfam" id="PF14303"/>
    </source>
</evidence>
<evidence type="ECO:0000256" key="2">
    <source>
        <dbReference type="SAM" id="MobiDB-lite"/>
    </source>
</evidence>